<organism evidence="18 19">
    <name type="scientific">Candidatus Desulfobia pelagia</name>
    <dbReference type="NCBI Taxonomy" id="2841692"/>
    <lineage>
        <taxon>Bacteria</taxon>
        <taxon>Pseudomonadati</taxon>
        <taxon>Thermodesulfobacteriota</taxon>
        <taxon>Desulfobulbia</taxon>
        <taxon>Desulfobulbales</taxon>
        <taxon>Desulfobulbaceae</taxon>
        <taxon>Candidatus Desulfobia</taxon>
    </lineage>
</organism>
<evidence type="ECO:0000256" key="10">
    <source>
        <dbReference type="ARBA" id="ARBA00022833"/>
    </source>
</evidence>
<dbReference type="FunFam" id="3.30.2010.30:FF:000002">
    <property type="entry name" value="Putative aminopeptidase N"/>
    <property type="match status" value="1"/>
</dbReference>
<dbReference type="NCBIfam" id="TIGR02414">
    <property type="entry name" value="pepN_proteo"/>
    <property type="match status" value="1"/>
</dbReference>
<evidence type="ECO:0000256" key="4">
    <source>
        <dbReference type="ARBA" id="ARBA00012564"/>
    </source>
</evidence>
<dbReference type="AlphaFoldDB" id="A0A8J6TET3"/>
<dbReference type="Proteomes" id="UP000614424">
    <property type="component" value="Unassembled WGS sequence"/>
</dbReference>
<keyword evidence="10" id="KW-0862">Zinc</keyword>
<comment type="similarity">
    <text evidence="3">Belongs to the peptidase M1 family.</text>
</comment>
<dbReference type="InterPro" id="IPR001930">
    <property type="entry name" value="Peptidase_M1"/>
</dbReference>
<dbReference type="Pfam" id="PF01433">
    <property type="entry name" value="Peptidase_M1"/>
    <property type="match status" value="1"/>
</dbReference>
<dbReference type="CDD" id="cd09600">
    <property type="entry name" value="M1_APN"/>
    <property type="match status" value="1"/>
</dbReference>
<evidence type="ECO:0000256" key="5">
    <source>
        <dbReference type="ARBA" id="ARBA00015611"/>
    </source>
</evidence>
<name>A0A8J6TET3_9BACT</name>
<dbReference type="FunFam" id="1.10.390.10:FF:000002">
    <property type="entry name" value="Aminopeptidase N"/>
    <property type="match status" value="1"/>
</dbReference>
<dbReference type="SUPFAM" id="SSF55486">
    <property type="entry name" value="Metalloproteases ('zincins'), catalytic domain"/>
    <property type="match status" value="1"/>
</dbReference>
<dbReference type="Pfam" id="PF17432">
    <property type="entry name" value="DUF3458_C"/>
    <property type="match status" value="1"/>
</dbReference>
<keyword evidence="8" id="KW-0479">Metal-binding</keyword>
<feature type="domain" description="Peptidase M1 alanyl aminopeptidase C-terminal" evidence="16">
    <location>
        <begin position="557"/>
        <end position="880"/>
    </location>
</feature>
<dbReference type="Pfam" id="PF17900">
    <property type="entry name" value="Peptidase_M1_N"/>
    <property type="match status" value="1"/>
</dbReference>
<dbReference type="InterPro" id="IPR038438">
    <property type="entry name" value="PepN_Ig-like_sf"/>
</dbReference>
<dbReference type="PANTHER" id="PTHR46322">
    <property type="entry name" value="PUROMYCIN-SENSITIVE AMINOPEPTIDASE"/>
    <property type="match status" value="1"/>
</dbReference>
<keyword evidence="7" id="KW-0645">Protease</keyword>
<evidence type="ECO:0000256" key="7">
    <source>
        <dbReference type="ARBA" id="ARBA00022670"/>
    </source>
</evidence>
<feature type="domain" description="Aminopeptidase N-like N-terminal" evidence="17">
    <location>
        <begin position="88"/>
        <end position="191"/>
    </location>
</feature>
<evidence type="ECO:0000256" key="2">
    <source>
        <dbReference type="ARBA" id="ARBA00001947"/>
    </source>
</evidence>
<evidence type="ECO:0000256" key="13">
    <source>
        <dbReference type="ARBA" id="ARBA00059739"/>
    </source>
</evidence>
<dbReference type="InterPro" id="IPR012779">
    <property type="entry name" value="Peptidase_M1_pepN"/>
</dbReference>
<evidence type="ECO:0000256" key="11">
    <source>
        <dbReference type="ARBA" id="ARBA00023049"/>
    </source>
</evidence>
<dbReference type="InterPro" id="IPR014782">
    <property type="entry name" value="Peptidase_M1_dom"/>
</dbReference>
<dbReference type="SUPFAM" id="SSF63737">
    <property type="entry name" value="Leukotriene A4 hydrolase N-terminal domain"/>
    <property type="match status" value="1"/>
</dbReference>
<comment type="function">
    <text evidence="13">Aminopeptidase N is involved in the degradation of intracellular peptides generated by protein breakdown during normal growth as well as in response to nutrient starvation.</text>
</comment>
<dbReference type="EMBL" id="JACNJZ010000055">
    <property type="protein sequence ID" value="MBC8316805.1"/>
    <property type="molecule type" value="Genomic_DNA"/>
</dbReference>
<evidence type="ECO:0000256" key="12">
    <source>
        <dbReference type="ARBA" id="ARBA00029840"/>
    </source>
</evidence>
<dbReference type="PRINTS" id="PR00756">
    <property type="entry name" value="ALADIPTASE"/>
</dbReference>
<dbReference type="Gene3D" id="3.30.2010.30">
    <property type="match status" value="1"/>
</dbReference>
<feature type="domain" description="Peptidase M1 alanyl aminopeptidase Ig-like fold" evidence="15">
    <location>
        <begin position="449"/>
        <end position="552"/>
    </location>
</feature>
<keyword evidence="9 18" id="KW-0378">Hydrolase</keyword>
<dbReference type="EC" id="3.4.11.2" evidence="4"/>
<comment type="cofactor">
    <cofactor evidence="2">
        <name>Zn(2+)</name>
        <dbReference type="ChEBI" id="CHEBI:29105"/>
    </cofactor>
</comment>
<evidence type="ECO:0000259" key="17">
    <source>
        <dbReference type="Pfam" id="PF17900"/>
    </source>
</evidence>
<keyword evidence="11" id="KW-0482">Metalloprotease</keyword>
<evidence type="ECO:0000259" key="16">
    <source>
        <dbReference type="Pfam" id="PF17432"/>
    </source>
</evidence>
<dbReference type="Pfam" id="PF11940">
    <property type="entry name" value="DUF3458"/>
    <property type="match status" value="1"/>
</dbReference>
<feature type="domain" description="Peptidase M1 membrane alanine aminopeptidase" evidence="14">
    <location>
        <begin position="231"/>
        <end position="441"/>
    </location>
</feature>
<comment type="catalytic activity">
    <reaction evidence="1">
        <text>Release of an N-terminal amino acid, Xaa-|-Yaa- from a peptide, amide or arylamide. Xaa is preferably Ala, but may be most amino acids including Pro (slow action). When a terminal hydrophobic residue is followed by a prolyl residue, the two may be released as an intact Xaa-Pro dipeptide.</text>
        <dbReference type="EC" id="3.4.11.2"/>
    </reaction>
</comment>
<dbReference type="Gene3D" id="2.60.40.1840">
    <property type="match status" value="1"/>
</dbReference>
<comment type="caution">
    <text evidence="18">The sequence shown here is derived from an EMBL/GenBank/DDBJ whole genome shotgun (WGS) entry which is preliminary data.</text>
</comment>
<evidence type="ECO:0000313" key="18">
    <source>
        <dbReference type="EMBL" id="MBC8316805.1"/>
    </source>
</evidence>
<dbReference type="InterPro" id="IPR037144">
    <property type="entry name" value="Peptidase_M1_pepN_C_sf"/>
</dbReference>
<dbReference type="FunFam" id="2.60.40.1730:FF:000005">
    <property type="entry name" value="Aminopeptidase N"/>
    <property type="match status" value="1"/>
</dbReference>
<evidence type="ECO:0000259" key="14">
    <source>
        <dbReference type="Pfam" id="PF01433"/>
    </source>
</evidence>
<dbReference type="Gene3D" id="1.25.50.10">
    <property type="entry name" value="Peptidase M1, alanyl aminopeptidase, C-terminal domain"/>
    <property type="match status" value="1"/>
</dbReference>
<accession>A0A8J6TET3</accession>
<protein>
    <recommendedName>
        <fullName evidence="5">Aminopeptidase N</fullName>
        <ecNumber evidence="4">3.4.11.2</ecNumber>
    </recommendedName>
    <alternativeName>
        <fullName evidence="12">Alpha-aminoacylpeptide hydrolase</fullName>
    </alternativeName>
</protein>
<evidence type="ECO:0000256" key="9">
    <source>
        <dbReference type="ARBA" id="ARBA00022801"/>
    </source>
</evidence>
<dbReference type="Gene3D" id="1.10.390.10">
    <property type="entry name" value="Neutral Protease Domain 2"/>
    <property type="match status" value="1"/>
</dbReference>
<dbReference type="GO" id="GO:0008270">
    <property type="term" value="F:zinc ion binding"/>
    <property type="evidence" value="ECO:0007669"/>
    <property type="project" value="InterPro"/>
</dbReference>
<sequence>MSDPKPQAIYLKNYLSPEYLIDAIHLHFSLGEKETAVVSTLQCRRNPAGSSKSSSPLVLDGEAELTALFLDGRSLTSEEYVLDEVSLTIQKVPDHFEIRIETRLKPDENTSLEGLYRSSGNFCTQCEAEGFRNITYYLDRPDVMACFSTTIEAAVSIPVLLSNGNLVASGSLDNGRHFATWQDPFPKPCYLFALVAGNLVRIEDVYRTRSGRDIDLHIYVQEHNSDRCFHAMESLKKAMAWDEEVFGLEYDLDLYMIVAVDDFNMGAMENKGLNVFNSKYVLAKPETATDVDYSRIEAVIAHEYFHNWTGNRVTCRDWFQLSLKEGLTVFRDQEFSADMTSRPVKRIQDVSVLRNAQFPEDSGPMAHSIRPESYIEINNFYTVTIYEKGAEVIRMMHTLLGAEGFRKGMDLYFSRHDGHAVTCEDFVSAMEDAGKTDLGQFRLWYSQAGIPKLTVAGEYDEKSAAYSLTVSQSCPPTPNQPEKKPMHIPLALGLLGEDGHDIPLKLQGDEGKFSGNVINITREKETFVFQDVPTRPVPSLLRHFSAPVHLEYAYSNDDLKLLLAKDSDAFSRWEACQRLTTHLLLDCVGRRAAGENMEISGDYVQIFKDLLHSAGTLDASFLVLLLTLPSEKYIGEQMDVINVDGIHAARQHLRHALVSNLQADFHELYEKNTREEPYRYDPVLAGRRALKNTCLSYLMQLDDSSIMDLCINQFEQSDNMTDVQAAFQAIVYKPDCPGRKEVIASFYKTWQEDSLVLDSWFALQAAAPLPGTLQEVKSLMDHPAFSMTNPNKVRSLIGSFCSINHVCFHDISGEGYRFLADQVLALDAMNPQIASRMIGPLSRWQRFDTGRQKLMTREIERILNRKNLSRDVYEMASRSLVRM</sequence>
<reference evidence="18 19" key="1">
    <citation type="submission" date="2020-08" db="EMBL/GenBank/DDBJ databases">
        <title>Bridging the membrane lipid divide: bacteria of the FCB group superphylum have the potential to synthesize archaeal ether lipids.</title>
        <authorList>
            <person name="Villanueva L."/>
            <person name="Von Meijenfeldt F.A.B."/>
            <person name="Westbye A.B."/>
            <person name="Yadav S."/>
            <person name="Hopmans E.C."/>
            <person name="Dutilh B.E."/>
            <person name="Sinninghe Damste J.S."/>
        </authorList>
    </citation>
    <scope>NUCLEOTIDE SEQUENCE [LARGE SCALE GENOMIC DNA]</scope>
    <source>
        <strain evidence="18">NIOZ-UU47</strain>
    </source>
</reference>
<evidence type="ECO:0000256" key="6">
    <source>
        <dbReference type="ARBA" id="ARBA00022438"/>
    </source>
</evidence>
<dbReference type="InterPro" id="IPR024601">
    <property type="entry name" value="Peptidase_M1_pepN_C"/>
</dbReference>
<gene>
    <name evidence="18" type="primary">pepN</name>
    <name evidence="18" type="ORF">H8E41_02800</name>
</gene>
<evidence type="ECO:0000256" key="3">
    <source>
        <dbReference type="ARBA" id="ARBA00010136"/>
    </source>
</evidence>
<dbReference type="GO" id="GO:0006508">
    <property type="term" value="P:proteolysis"/>
    <property type="evidence" value="ECO:0007669"/>
    <property type="project" value="UniProtKB-KW"/>
</dbReference>
<evidence type="ECO:0000256" key="1">
    <source>
        <dbReference type="ARBA" id="ARBA00000098"/>
    </source>
</evidence>
<dbReference type="GO" id="GO:0016285">
    <property type="term" value="F:alanyl aminopeptidase activity"/>
    <property type="evidence" value="ECO:0007669"/>
    <property type="project" value="UniProtKB-EC"/>
</dbReference>
<keyword evidence="6 18" id="KW-0031">Aminopeptidase</keyword>
<dbReference type="GO" id="GO:0008237">
    <property type="term" value="F:metallopeptidase activity"/>
    <property type="evidence" value="ECO:0007669"/>
    <property type="project" value="UniProtKB-KW"/>
</dbReference>
<proteinExistence type="inferred from homology"/>
<dbReference type="InterPro" id="IPR027268">
    <property type="entry name" value="Peptidase_M4/M1_CTD_sf"/>
</dbReference>
<dbReference type="InterPro" id="IPR035414">
    <property type="entry name" value="Peptidase_M1_pepN_Ig-like"/>
</dbReference>
<dbReference type="PANTHER" id="PTHR46322:SF1">
    <property type="entry name" value="PUROMYCIN-SENSITIVE AMINOPEPTIDASE"/>
    <property type="match status" value="1"/>
</dbReference>
<dbReference type="FunFam" id="2.60.40.1840:FF:000001">
    <property type="entry name" value="Aminopeptidase N"/>
    <property type="match status" value="1"/>
</dbReference>
<evidence type="ECO:0000313" key="19">
    <source>
        <dbReference type="Proteomes" id="UP000614424"/>
    </source>
</evidence>
<dbReference type="InterPro" id="IPR045357">
    <property type="entry name" value="Aminopeptidase_N-like_N"/>
</dbReference>
<dbReference type="InterPro" id="IPR042097">
    <property type="entry name" value="Aminopeptidase_N-like_N_sf"/>
</dbReference>
<evidence type="ECO:0000259" key="15">
    <source>
        <dbReference type="Pfam" id="PF11940"/>
    </source>
</evidence>
<dbReference type="Gene3D" id="2.60.40.1730">
    <property type="entry name" value="tricorn interacting facor f3 domain"/>
    <property type="match status" value="1"/>
</dbReference>
<evidence type="ECO:0000256" key="8">
    <source>
        <dbReference type="ARBA" id="ARBA00022723"/>
    </source>
</evidence>